<dbReference type="InterPro" id="IPR045851">
    <property type="entry name" value="AMP-bd_C_sf"/>
</dbReference>
<accession>A0A1H9DZ89</accession>
<dbReference type="OrthoDB" id="6297021at2"/>
<dbReference type="PANTHER" id="PTHR43201:SF5">
    <property type="entry name" value="MEDIUM-CHAIN ACYL-COA LIGASE ACSF2, MITOCHONDRIAL"/>
    <property type="match status" value="1"/>
</dbReference>
<dbReference type="RefSeq" id="WP_091451275.1">
    <property type="nucleotide sequence ID" value="NZ_FOGD01000001.1"/>
</dbReference>
<dbReference type="PANTHER" id="PTHR43201">
    <property type="entry name" value="ACYL-COA SYNTHETASE"/>
    <property type="match status" value="1"/>
</dbReference>
<dbReference type="InterPro" id="IPR000873">
    <property type="entry name" value="AMP-dep_synth/lig_dom"/>
</dbReference>
<dbReference type="AlphaFoldDB" id="A0A1H9DZ89"/>
<dbReference type="Proteomes" id="UP000199766">
    <property type="component" value="Unassembled WGS sequence"/>
</dbReference>
<dbReference type="GO" id="GO:0006631">
    <property type="term" value="P:fatty acid metabolic process"/>
    <property type="evidence" value="ECO:0007669"/>
    <property type="project" value="TreeGrafter"/>
</dbReference>
<keyword evidence="2" id="KW-0436">Ligase</keyword>
<dbReference type="InterPro" id="IPR025110">
    <property type="entry name" value="AMP-bd_C"/>
</dbReference>
<feature type="domain" description="AMP-dependent synthetase/ligase" evidence="3">
    <location>
        <begin position="128"/>
        <end position="344"/>
    </location>
</feature>
<dbReference type="GO" id="GO:0031956">
    <property type="term" value="F:medium-chain fatty acid-CoA ligase activity"/>
    <property type="evidence" value="ECO:0007669"/>
    <property type="project" value="TreeGrafter"/>
</dbReference>
<evidence type="ECO:0000313" key="6">
    <source>
        <dbReference type="Proteomes" id="UP000199766"/>
    </source>
</evidence>
<feature type="domain" description="AMP-binding enzyme C-terminal" evidence="4">
    <location>
        <begin position="395"/>
        <end position="472"/>
    </location>
</feature>
<proteinExistence type="inferred from homology"/>
<organism evidence="5 6">
    <name type="scientific">Giesbergeria anulus</name>
    <dbReference type="NCBI Taxonomy" id="180197"/>
    <lineage>
        <taxon>Bacteria</taxon>
        <taxon>Pseudomonadati</taxon>
        <taxon>Pseudomonadota</taxon>
        <taxon>Betaproteobacteria</taxon>
        <taxon>Burkholderiales</taxon>
        <taxon>Comamonadaceae</taxon>
        <taxon>Giesbergeria</taxon>
    </lineage>
</organism>
<evidence type="ECO:0000259" key="3">
    <source>
        <dbReference type="Pfam" id="PF00501"/>
    </source>
</evidence>
<reference evidence="5 6" key="1">
    <citation type="submission" date="2016-10" db="EMBL/GenBank/DDBJ databases">
        <authorList>
            <person name="de Groot N.N."/>
        </authorList>
    </citation>
    <scope>NUCLEOTIDE SEQUENCE [LARGE SCALE GENOMIC DNA]</scope>
    <source>
        <strain evidence="5 6">ATCC 35958</strain>
    </source>
</reference>
<dbReference type="Pfam" id="PF00501">
    <property type="entry name" value="AMP-binding"/>
    <property type="match status" value="1"/>
</dbReference>
<protein>
    <submittedName>
        <fullName evidence="5">Long-chain acyl-CoA synthetase</fullName>
    </submittedName>
</protein>
<evidence type="ECO:0000259" key="4">
    <source>
        <dbReference type="Pfam" id="PF13193"/>
    </source>
</evidence>
<dbReference type="SUPFAM" id="SSF56801">
    <property type="entry name" value="Acetyl-CoA synthetase-like"/>
    <property type="match status" value="1"/>
</dbReference>
<dbReference type="InterPro" id="IPR042099">
    <property type="entry name" value="ANL_N_sf"/>
</dbReference>
<dbReference type="Gene3D" id="3.40.50.12780">
    <property type="entry name" value="N-terminal domain of ligase-like"/>
    <property type="match status" value="1"/>
</dbReference>
<keyword evidence="6" id="KW-1185">Reference proteome</keyword>
<dbReference type="EMBL" id="FOGD01000001">
    <property type="protein sequence ID" value="SEQ18790.1"/>
    <property type="molecule type" value="Genomic_DNA"/>
</dbReference>
<evidence type="ECO:0000256" key="2">
    <source>
        <dbReference type="ARBA" id="ARBA00022598"/>
    </source>
</evidence>
<dbReference type="Pfam" id="PF13193">
    <property type="entry name" value="AMP-binding_C"/>
    <property type="match status" value="1"/>
</dbReference>
<dbReference type="STRING" id="180197.SAMN02982919_00161"/>
<comment type="similarity">
    <text evidence="1">Belongs to the ATP-dependent AMP-binding enzyme family.</text>
</comment>
<evidence type="ECO:0000256" key="1">
    <source>
        <dbReference type="ARBA" id="ARBA00006432"/>
    </source>
</evidence>
<sequence>MATPQHPCHALEGFFNESFATLHGPLDRWAHQRPEAVALRNEHTALSFAQLHQRVQLRMAEIASQNLPETVLLPTTMGVLDTLVEFLAVIASGSCAALGDPAWPAHILTAVAASITGLPKPARVPAATVAIAPALAPCYIGFTSGSTGQPKGFRRNHLSWTESFRTSVADFGACATGTVAAPGRLSHSLFLFAAMMGLWTGAGAVVQERFSASATLASLAQGQASVLLAVPSQLLLMLDVAQRQGQAPIVATTLILISGARWMREQTPHLRHLFPNARLIEFYGASEASYVAWRDADGANDSQVVGQPFSNVELRIGDLPLDTPYTTGTAGRIWVRSPMLFMDYVHTQDPTAAMRHDGWLSVRDMGWLDAQGQLYLCGRENRMLVTQGKNVFPEEVESCLLTQAEVEYASVLGLPDRLRGHRIHAVVQLKEGAPRFAKAALVSLCRRTLEPYKTPRQWWLWQGPWPLTRNGKTDHARIAQILTSLVWDNGPKTDEGITPWR</sequence>
<dbReference type="Gene3D" id="3.30.300.30">
    <property type="match status" value="1"/>
</dbReference>
<dbReference type="PROSITE" id="PS00455">
    <property type="entry name" value="AMP_BINDING"/>
    <property type="match status" value="1"/>
</dbReference>
<gene>
    <name evidence="5" type="ORF">SAMN02982919_00161</name>
</gene>
<evidence type="ECO:0000313" key="5">
    <source>
        <dbReference type="EMBL" id="SEQ18790.1"/>
    </source>
</evidence>
<name>A0A1H9DZ89_9BURK</name>
<dbReference type="InterPro" id="IPR020845">
    <property type="entry name" value="AMP-binding_CS"/>
</dbReference>